<dbReference type="EMBL" id="UOEH01000313">
    <property type="protein sequence ID" value="VAW00599.1"/>
    <property type="molecule type" value="Genomic_DNA"/>
</dbReference>
<accession>A0A3B0SIH4</accession>
<keyword evidence="1" id="KW-0472">Membrane</keyword>
<evidence type="ECO:0000313" key="2">
    <source>
        <dbReference type="EMBL" id="VAW00599.1"/>
    </source>
</evidence>
<sequence length="64" mass="7042">MVTPMLWLTFHMWFLLVLAFATGLSVGWWIWGARSAPVATLDDETTMGTLESDGAASDPPQKTD</sequence>
<keyword evidence="1" id="KW-1133">Transmembrane helix</keyword>
<evidence type="ECO:0000256" key="1">
    <source>
        <dbReference type="SAM" id="Phobius"/>
    </source>
</evidence>
<organism evidence="2">
    <name type="scientific">hydrothermal vent metagenome</name>
    <dbReference type="NCBI Taxonomy" id="652676"/>
    <lineage>
        <taxon>unclassified sequences</taxon>
        <taxon>metagenomes</taxon>
        <taxon>ecological metagenomes</taxon>
    </lineage>
</organism>
<protein>
    <submittedName>
        <fullName evidence="2">Uncharacterized protein</fullName>
    </submittedName>
</protein>
<dbReference type="AlphaFoldDB" id="A0A3B0SIH4"/>
<reference evidence="2" key="1">
    <citation type="submission" date="2018-06" db="EMBL/GenBank/DDBJ databases">
        <authorList>
            <person name="Zhirakovskaya E."/>
        </authorList>
    </citation>
    <scope>NUCLEOTIDE SEQUENCE</scope>
</reference>
<keyword evidence="1" id="KW-0812">Transmembrane</keyword>
<gene>
    <name evidence="2" type="ORF">MNBD_ALPHA05-33</name>
</gene>
<feature type="transmembrane region" description="Helical" evidence="1">
    <location>
        <begin position="12"/>
        <end position="31"/>
    </location>
</feature>
<name>A0A3B0SIH4_9ZZZZ</name>
<proteinExistence type="predicted"/>